<comment type="subcellular location">
    <subcellularLocation>
        <location evidence="1 4">Cell outer membrane</location>
    </subcellularLocation>
</comment>
<proteinExistence type="inferred from homology"/>
<keyword evidence="3" id="KW-0998">Cell outer membrane</keyword>
<keyword evidence="7" id="KW-0675">Receptor</keyword>
<evidence type="ECO:0000256" key="1">
    <source>
        <dbReference type="ARBA" id="ARBA00004442"/>
    </source>
</evidence>
<keyword evidence="8" id="KW-1185">Reference proteome</keyword>
<dbReference type="SUPFAM" id="SSF56935">
    <property type="entry name" value="Porins"/>
    <property type="match status" value="1"/>
</dbReference>
<feature type="domain" description="TonB-dependent receptor plug" evidence="6">
    <location>
        <begin position="93"/>
        <end position="212"/>
    </location>
</feature>
<evidence type="ECO:0000313" key="7">
    <source>
        <dbReference type="EMBL" id="PQA89112.1"/>
    </source>
</evidence>
<evidence type="ECO:0000256" key="2">
    <source>
        <dbReference type="ARBA" id="ARBA00023136"/>
    </source>
</evidence>
<dbReference type="Pfam" id="PF00593">
    <property type="entry name" value="TonB_dep_Rec_b-barrel"/>
    <property type="match status" value="1"/>
</dbReference>
<evidence type="ECO:0000313" key="8">
    <source>
        <dbReference type="Proteomes" id="UP000239504"/>
    </source>
</evidence>
<dbReference type="InterPro" id="IPR037066">
    <property type="entry name" value="Plug_dom_sf"/>
</dbReference>
<dbReference type="AlphaFoldDB" id="A0A2S7K9E4"/>
<dbReference type="GO" id="GO:0046872">
    <property type="term" value="F:metal ion binding"/>
    <property type="evidence" value="ECO:0007669"/>
    <property type="project" value="InterPro"/>
</dbReference>
<comment type="similarity">
    <text evidence="4">Belongs to the TonB-dependent receptor family.</text>
</comment>
<dbReference type="EMBL" id="PJCH01000003">
    <property type="protein sequence ID" value="PQA89112.1"/>
    <property type="molecule type" value="Genomic_DNA"/>
</dbReference>
<evidence type="ECO:0000256" key="3">
    <source>
        <dbReference type="ARBA" id="ARBA00023237"/>
    </source>
</evidence>
<name>A0A2S7K9E4_9PROT</name>
<dbReference type="Gene3D" id="2.40.170.20">
    <property type="entry name" value="TonB-dependent receptor, beta-barrel domain"/>
    <property type="match status" value="1"/>
</dbReference>
<dbReference type="PANTHER" id="PTHR47234">
    <property type="match status" value="1"/>
</dbReference>
<evidence type="ECO:0000259" key="5">
    <source>
        <dbReference type="Pfam" id="PF00593"/>
    </source>
</evidence>
<dbReference type="Proteomes" id="UP000239504">
    <property type="component" value="Unassembled WGS sequence"/>
</dbReference>
<dbReference type="Gene3D" id="2.170.130.10">
    <property type="entry name" value="TonB-dependent receptor, plug domain"/>
    <property type="match status" value="1"/>
</dbReference>
<dbReference type="InterPro" id="IPR036942">
    <property type="entry name" value="Beta-barrel_TonB_sf"/>
</dbReference>
<reference evidence="7 8" key="1">
    <citation type="submission" date="2017-12" db="EMBL/GenBank/DDBJ databases">
        <authorList>
            <person name="Hurst M.R.H."/>
        </authorList>
    </citation>
    <scope>NUCLEOTIDE SEQUENCE [LARGE SCALE GENOMIC DNA]</scope>
    <source>
        <strain evidence="7 8">SY-3-19</strain>
    </source>
</reference>
<dbReference type="GO" id="GO:0003676">
    <property type="term" value="F:nucleic acid binding"/>
    <property type="evidence" value="ECO:0007669"/>
    <property type="project" value="InterPro"/>
</dbReference>
<dbReference type="InterPro" id="IPR000531">
    <property type="entry name" value="Beta-barrel_TonB"/>
</dbReference>
<dbReference type="PROSITE" id="PS01070">
    <property type="entry name" value="NUCLEASE_NON_SPEC"/>
    <property type="match status" value="1"/>
</dbReference>
<protein>
    <submittedName>
        <fullName evidence="7">TonB-dependent receptor</fullName>
    </submittedName>
</protein>
<dbReference type="InterPro" id="IPR012910">
    <property type="entry name" value="Plug_dom"/>
</dbReference>
<comment type="caution">
    <text evidence="7">The sequence shown here is derived from an EMBL/GenBank/DDBJ whole genome shotgun (WGS) entry which is preliminary data.</text>
</comment>
<dbReference type="GO" id="GO:0009279">
    <property type="term" value="C:cell outer membrane"/>
    <property type="evidence" value="ECO:0007669"/>
    <property type="project" value="UniProtKB-SubCell"/>
</dbReference>
<keyword evidence="4" id="KW-0798">TonB box</keyword>
<dbReference type="OrthoDB" id="7051241at2"/>
<sequence>MVCDHKLATGFSKGLCRIRLSCWACMGEKMSKEFVRKGFLALLSTASASALLTAGAYAQDDVELIPETSSEDDESGRDVVVVTGSRIRKDEFSSPGPVQVIDPRLGELQGTIDAASLIQSSSVASGSAQTTSAISSNFVTNGGAGAATISLRGLGAERTLVLLNSRRAGPAGTRGAVSSFDLNVLPTSIIGNIEILKDGASSIYGSDAVAGVVNIITKRDTDGVEFDFFGSQPFKSGGEEYRASATWGKTFDRGHLLISGDYYKRKELARGQRPKYLECGEERIFDSPGGNRVDLVDPRTGNYKCSDDLPWGHIWIYDLHYYDYDYGYLYGGLTNNPNSNIPGSGPGVVTKFQYNYAGDNLQNYIPALAPPRDGSDLTVPDGFFPVEYDPISYALFNQQSPFIPEVTVIPETTRYTAYLDGAFEITDNVEVYGEFLFNRRETYQNSWVQFWDFGVTSDPGPVITNFWGLPGGNPFNPSTGPYLTSATPITNHADASQQVDYFRGVGGFRGEFDSGGLKGWAWDVYSQYSRSKGLYRNDQIYKDSIQYQYDIGYGYYPDGCEGYVTPVSQKECVTIDWWDPELLRGNIPQNVRNYLFGTEEGKTIYTQAYVEGILTGNVVELPAGPLGAAFGATFRKDSLDDLPGHITYAENPYYDPSDPDSQEFINNSWTGSASGNTVGSSKTLEFFGELSIPLLRDIPGIEYFEVGVAGRHTDVSTVAGTAQTWKVSANWVVTDWLRLGGTMGTSFRAPALFELYLADQTYFEGQRVIEPCAGWGEALARGDISQQLADNCAAEGVPDNYTAGAISSTIITSGGLGELEPETSKAKTASVTVFLDPILPEKTKASIRADYFDIEVNGEIAQLGPANILYGCLSSNFYPDDPLCELYERNGQGNVNSIATVTDQFINVNSQKNRGLDFTVRIDQELPGELGDLQILSQMTVQLKDTIALFEGTIEDINGEEGEPKFTGDLNIRWDKGDWSALWSIDYFGRTSDLADFREESGLDSACGVTDILHDGPYCVDVVAERTIYHSVSLSKSFMDDQFKVIFGVANVFDKEPPRVSEYGANYSSITNLGAVPYQSQYDFVGRRAFLNLKAAF</sequence>
<evidence type="ECO:0000259" key="6">
    <source>
        <dbReference type="Pfam" id="PF07715"/>
    </source>
</evidence>
<dbReference type="InterPro" id="IPR018524">
    <property type="entry name" value="DNA/RNA_endonuclease_AS"/>
</dbReference>
<evidence type="ECO:0000256" key="4">
    <source>
        <dbReference type="RuleBase" id="RU003357"/>
    </source>
</evidence>
<organism evidence="7 8">
    <name type="scientific">Hyphococcus luteus</name>
    <dbReference type="NCBI Taxonomy" id="2058213"/>
    <lineage>
        <taxon>Bacteria</taxon>
        <taxon>Pseudomonadati</taxon>
        <taxon>Pseudomonadota</taxon>
        <taxon>Alphaproteobacteria</taxon>
        <taxon>Parvularculales</taxon>
        <taxon>Parvularculaceae</taxon>
        <taxon>Hyphococcus</taxon>
    </lineage>
</organism>
<dbReference type="Pfam" id="PF07715">
    <property type="entry name" value="Plug"/>
    <property type="match status" value="1"/>
</dbReference>
<accession>A0A2S7K9E4</accession>
<gene>
    <name evidence="7" type="ORF">CW354_03970</name>
</gene>
<keyword evidence="2 4" id="KW-0472">Membrane</keyword>
<dbReference type="GO" id="GO:0016787">
    <property type="term" value="F:hydrolase activity"/>
    <property type="evidence" value="ECO:0007669"/>
    <property type="project" value="InterPro"/>
</dbReference>
<feature type="domain" description="TonB-dependent receptor-like beta-barrel" evidence="5">
    <location>
        <begin position="470"/>
        <end position="993"/>
    </location>
</feature>
<dbReference type="PANTHER" id="PTHR47234:SF2">
    <property type="entry name" value="TONB-DEPENDENT RECEPTOR"/>
    <property type="match status" value="1"/>
</dbReference>